<evidence type="ECO:0000313" key="3">
    <source>
        <dbReference type="Proteomes" id="UP001597045"/>
    </source>
</evidence>
<dbReference type="PANTHER" id="PTHR33371:SF4">
    <property type="entry name" value="INTERMEMBRANE PHOSPHOLIPID TRANSPORT SYSTEM BINDING PROTEIN MLAD"/>
    <property type="match status" value="1"/>
</dbReference>
<feature type="non-terminal residue" evidence="2">
    <location>
        <position position="228"/>
    </location>
</feature>
<dbReference type="Proteomes" id="UP001597045">
    <property type="component" value="Unassembled WGS sequence"/>
</dbReference>
<evidence type="ECO:0000259" key="1">
    <source>
        <dbReference type="Pfam" id="PF11887"/>
    </source>
</evidence>
<dbReference type="EMBL" id="JBHTIS010003337">
    <property type="protein sequence ID" value="MFD1051115.1"/>
    <property type="molecule type" value="Genomic_DNA"/>
</dbReference>
<dbReference type="InterPro" id="IPR052336">
    <property type="entry name" value="MlaD_Phospholipid_Transporter"/>
</dbReference>
<reference evidence="3" key="1">
    <citation type="journal article" date="2019" name="Int. J. Syst. Evol. Microbiol.">
        <title>The Global Catalogue of Microorganisms (GCM) 10K type strain sequencing project: providing services to taxonomists for standard genome sequencing and annotation.</title>
        <authorList>
            <consortium name="The Broad Institute Genomics Platform"/>
            <consortium name="The Broad Institute Genome Sequencing Center for Infectious Disease"/>
            <person name="Wu L."/>
            <person name="Ma J."/>
        </authorList>
    </citation>
    <scope>NUCLEOTIDE SEQUENCE [LARGE SCALE GENOMIC DNA]</scope>
    <source>
        <strain evidence="3">JCM 31486</strain>
    </source>
</reference>
<organism evidence="2 3">
    <name type="scientific">Kibdelosporangium lantanae</name>
    <dbReference type="NCBI Taxonomy" id="1497396"/>
    <lineage>
        <taxon>Bacteria</taxon>
        <taxon>Bacillati</taxon>
        <taxon>Actinomycetota</taxon>
        <taxon>Actinomycetes</taxon>
        <taxon>Pseudonocardiales</taxon>
        <taxon>Pseudonocardiaceae</taxon>
        <taxon>Kibdelosporangium</taxon>
    </lineage>
</organism>
<keyword evidence="3" id="KW-1185">Reference proteome</keyword>
<protein>
    <submittedName>
        <fullName evidence="2">MCE family protein</fullName>
    </submittedName>
</protein>
<dbReference type="Pfam" id="PF11887">
    <property type="entry name" value="Mce4_CUP1"/>
    <property type="match status" value="1"/>
</dbReference>
<evidence type="ECO:0000313" key="2">
    <source>
        <dbReference type="EMBL" id="MFD1051115.1"/>
    </source>
</evidence>
<sequence>GATIPRERTATPLEVDDLYASLNRVTTTLGPNGANQNGALSDLLNVLAKNLEGNGQATHDTIKQLGDAARTLSDSQGALFRTVDNLQKFTGTLATSDKQVRQFSEQLADVSKFLASERGNLAAAVEQLSGALDSVQQFISANRDKLKSNVDKLATITKVLVDERGALAETLDIAPLALSNLVNAYNASSGTLDMDRLLHHEERHSQQWAREGHTAYIASYIWEQITGG</sequence>
<feature type="domain" description="Mammalian cell entry C-terminal" evidence="1">
    <location>
        <begin position="1"/>
        <end position="172"/>
    </location>
</feature>
<name>A0ABW3MPM4_9PSEU</name>
<proteinExistence type="predicted"/>
<comment type="caution">
    <text evidence="2">The sequence shown here is derived from an EMBL/GenBank/DDBJ whole genome shotgun (WGS) entry which is preliminary data.</text>
</comment>
<gene>
    <name evidence="2" type="ORF">ACFQ1S_39080</name>
</gene>
<accession>A0ABW3MPM4</accession>
<feature type="non-terminal residue" evidence="2">
    <location>
        <position position="1"/>
    </location>
</feature>
<dbReference type="InterPro" id="IPR024516">
    <property type="entry name" value="Mce_C"/>
</dbReference>
<dbReference type="PANTHER" id="PTHR33371">
    <property type="entry name" value="INTERMEMBRANE PHOSPHOLIPID TRANSPORT SYSTEM BINDING PROTEIN MLAD-RELATED"/>
    <property type="match status" value="1"/>
</dbReference>